<name>A0A7S4E5P7_9STRA</name>
<feature type="coiled-coil region" evidence="1">
    <location>
        <begin position="99"/>
        <end position="200"/>
    </location>
</feature>
<reference evidence="2" key="1">
    <citation type="submission" date="2021-01" db="EMBL/GenBank/DDBJ databases">
        <authorList>
            <person name="Corre E."/>
            <person name="Pelletier E."/>
            <person name="Niang G."/>
            <person name="Scheremetjew M."/>
            <person name="Finn R."/>
            <person name="Kale V."/>
            <person name="Holt S."/>
            <person name="Cochrane G."/>
            <person name="Meng A."/>
            <person name="Brown T."/>
            <person name="Cohen L."/>
        </authorList>
    </citation>
    <scope>NUCLEOTIDE SEQUENCE</scope>
    <source>
        <strain evidence="2">CCMP1756</strain>
    </source>
</reference>
<evidence type="ECO:0000313" key="2">
    <source>
        <dbReference type="EMBL" id="CAE0691774.1"/>
    </source>
</evidence>
<evidence type="ECO:0000313" key="3">
    <source>
        <dbReference type="EMBL" id="CAH0370921.1"/>
    </source>
</evidence>
<evidence type="ECO:0000256" key="1">
    <source>
        <dbReference type="SAM" id="Coils"/>
    </source>
</evidence>
<keyword evidence="4" id="KW-1185">Reference proteome</keyword>
<reference evidence="3" key="2">
    <citation type="submission" date="2021-11" db="EMBL/GenBank/DDBJ databases">
        <authorList>
            <consortium name="Genoscope - CEA"/>
            <person name="William W."/>
        </authorList>
    </citation>
    <scope>NUCLEOTIDE SEQUENCE</scope>
</reference>
<dbReference type="EMBL" id="CAKKNE010000003">
    <property type="protein sequence ID" value="CAH0370921.1"/>
    <property type="molecule type" value="Genomic_DNA"/>
</dbReference>
<evidence type="ECO:0000313" key="4">
    <source>
        <dbReference type="Proteomes" id="UP000789595"/>
    </source>
</evidence>
<keyword evidence="1" id="KW-0175">Coiled coil</keyword>
<proteinExistence type="predicted"/>
<dbReference type="PANTHER" id="PTHR40515:SF1">
    <property type="entry name" value="CILIA- AND FLAGELLA-ASSOCIATED PROTEIN 157"/>
    <property type="match status" value="1"/>
</dbReference>
<dbReference type="Proteomes" id="UP000789595">
    <property type="component" value="Unassembled WGS sequence"/>
</dbReference>
<dbReference type="EMBL" id="HBIW01008496">
    <property type="protein sequence ID" value="CAE0691774.1"/>
    <property type="molecule type" value="Transcribed_RNA"/>
</dbReference>
<dbReference type="OrthoDB" id="193329at2759"/>
<dbReference type="PANTHER" id="PTHR40515">
    <property type="entry name" value="CILIA- AND FLAGELLA-ASSOCIATED PROTEIN 157"/>
    <property type="match status" value="1"/>
</dbReference>
<protein>
    <submittedName>
        <fullName evidence="2">Uncharacterized protein</fullName>
    </submittedName>
</protein>
<gene>
    <name evidence="2" type="ORF">PCAL00307_LOCUS7210</name>
    <name evidence="3" type="ORF">PECAL_3P08340</name>
</gene>
<organism evidence="2">
    <name type="scientific">Pelagomonas calceolata</name>
    <dbReference type="NCBI Taxonomy" id="35677"/>
    <lineage>
        <taxon>Eukaryota</taxon>
        <taxon>Sar</taxon>
        <taxon>Stramenopiles</taxon>
        <taxon>Ochrophyta</taxon>
        <taxon>Pelagophyceae</taxon>
        <taxon>Pelagomonadales</taxon>
        <taxon>Pelagomonadaceae</taxon>
        <taxon>Pelagomonas</taxon>
    </lineage>
</organism>
<feature type="coiled-coil region" evidence="1">
    <location>
        <begin position="35"/>
        <end position="62"/>
    </location>
</feature>
<sequence>MSHGGVTASTRSDLDDISAVERDLKDRQEQFIRRERVYKMRLEELRKELGQLKNDKISWMKSDPNMVKIREAQAEVLKNVGLVQGETASAVQAQETDLLKRFRGRLQVVQDELAAERRKAGEGAKEWIARATALEHEAKTAKQRAEVLDKANQRLGRENGFLTRQFESQEDDRALLVKQLVSVKEENASLRSEVDEKEALAKARGDALPPLLAPAPAPVIEEKKAPDADTTFKEATRKLKKLLEVEKRHLAEVTEAHEKWKASRTPLELALRDAVAVEAESVAARLGGKARTSNAPGAPLDSATLAGFDADDRARAIERWLSADGVLDSLYPEEVGGPAPAEHK</sequence>
<dbReference type="AlphaFoldDB" id="A0A7S4E5P7"/>
<accession>A0A7S4E5P7</accession>